<dbReference type="InterPro" id="IPR017853">
    <property type="entry name" value="GH"/>
</dbReference>
<gene>
    <name evidence="6" type="ORF">BJP37_17795</name>
</gene>
<comment type="similarity">
    <text evidence="1">Belongs to the glycosyl hydrolase 39 family.</text>
</comment>
<evidence type="ECO:0000256" key="3">
    <source>
        <dbReference type="ARBA" id="ARBA00023295"/>
    </source>
</evidence>
<dbReference type="Pfam" id="PF01229">
    <property type="entry name" value="Glyco_hydro_39"/>
    <property type="match status" value="1"/>
</dbReference>
<feature type="signal peptide" evidence="4">
    <location>
        <begin position="1"/>
        <end position="17"/>
    </location>
</feature>
<organism evidence="6 7">
    <name type="scientific">Moorena bouillonii PNG</name>
    <dbReference type="NCBI Taxonomy" id="568701"/>
    <lineage>
        <taxon>Bacteria</taxon>
        <taxon>Bacillati</taxon>
        <taxon>Cyanobacteriota</taxon>
        <taxon>Cyanophyceae</taxon>
        <taxon>Coleofasciculales</taxon>
        <taxon>Coleofasciculaceae</taxon>
        <taxon>Moorena</taxon>
    </lineage>
</organism>
<keyword evidence="7" id="KW-1185">Reference proteome</keyword>
<dbReference type="Proteomes" id="UP000186657">
    <property type="component" value="Unassembled WGS sequence"/>
</dbReference>
<dbReference type="SUPFAM" id="SSF51445">
    <property type="entry name" value="(Trans)glycosidases"/>
    <property type="match status" value="1"/>
</dbReference>
<dbReference type="GO" id="GO:0004553">
    <property type="term" value="F:hydrolase activity, hydrolyzing O-glycosyl compounds"/>
    <property type="evidence" value="ECO:0007669"/>
    <property type="project" value="TreeGrafter"/>
</dbReference>
<dbReference type="EMBL" id="MKZS01000001">
    <property type="protein sequence ID" value="OLT60585.1"/>
    <property type="molecule type" value="Genomic_DNA"/>
</dbReference>
<sequence length="465" mass="53948">MKRRTLLQLAVSGAAIAFLLPRLFEEESATNSVRASPIQNLWLSRKSINTKVRVDWRNQVAQTTPFTFGSNDYEITIPEKASDSDFQKHLAELDMRLIRIHHIDLCERWTNQATKTWDEEKIKACYDASYPQKPTIIQNIPRWPSWMATNRRGLLSRKEYDNYATFCAQLVEILNRRQQRQIRYWEPLNEQDVPYQKAGKLNQLWVIYNKVARAMKAVDPSIKVGGPVLTWDEPNRLEDFLKKCASNVDFISWHRYGSGNAKESTDKLMSYTPEYRTQVENFRKIAEKYIPDRKVPLFLGEYNINYSWNSGENRQNSHIGAVWFASVFKHLADAGIDMATSWHLKDMYYGMIDHMNNLRPAATVFGWAIKYLTGKVMYTESGHKFVEAMAIEQSNEQRSLLLINKSAKLARIRIEGTLDVAKTRRLPMFSLDANGVKSRTLATRLLKYSSVRLNPYSLVLLRLSN</sequence>
<protein>
    <submittedName>
        <fullName evidence="6">Alpha-L-arabinofuranosidase</fullName>
    </submittedName>
</protein>
<feature type="chain" id="PRO_5012594963" evidence="4">
    <location>
        <begin position="18"/>
        <end position="465"/>
    </location>
</feature>
<feature type="domain" description="Glycosyl hydrolases family 39 N-terminal catalytic" evidence="5">
    <location>
        <begin position="189"/>
        <end position="347"/>
    </location>
</feature>
<dbReference type="AlphaFoldDB" id="A0A1U7N3R7"/>
<dbReference type="InterPro" id="IPR049166">
    <property type="entry name" value="GH39_cat"/>
</dbReference>
<dbReference type="PANTHER" id="PTHR12631:SF10">
    <property type="entry name" value="BETA-XYLOSIDASE-LIKE PROTEIN-RELATED"/>
    <property type="match status" value="1"/>
</dbReference>
<name>A0A1U7N3R7_9CYAN</name>
<reference evidence="6 7" key="1">
    <citation type="submission" date="2016-10" db="EMBL/GenBank/DDBJ databases">
        <title>Comparative genomics uncovers the prolific and rare metabolic potential of the cyanobacterial genus Moorea.</title>
        <authorList>
            <person name="Leao T."/>
            <person name="Castelao G."/>
            <person name="Korobeynikov A."/>
            <person name="Monroe E.A."/>
            <person name="Podell S."/>
            <person name="Glukhov E."/>
            <person name="Allen E."/>
            <person name="Gerwick W.H."/>
            <person name="Gerwick L."/>
        </authorList>
    </citation>
    <scope>NUCLEOTIDE SEQUENCE [LARGE SCALE GENOMIC DNA]</scope>
    <source>
        <strain evidence="6 7">PNG5-198</strain>
    </source>
</reference>
<dbReference type="PANTHER" id="PTHR12631">
    <property type="entry name" value="ALPHA-L-IDURONIDASE"/>
    <property type="match status" value="1"/>
</dbReference>
<keyword evidence="3" id="KW-0326">Glycosidase</keyword>
<dbReference type="Gene3D" id="3.20.20.80">
    <property type="entry name" value="Glycosidases"/>
    <property type="match status" value="1"/>
</dbReference>
<evidence type="ECO:0000313" key="6">
    <source>
        <dbReference type="EMBL" id="OLT60585.1"/>
    </source>
</evidence>
<keyword evidence="4" id="KW-0732">Signal</keyword>
<evidence type="ECO:0000313" key="7">
    <source>
        <dbReference type="Proteomes" id="UP000186657"/>
    </source>
</evidence>
<evidence type="ECO:0000256" key="2">
    <source>
        <dbReference type="ARBA" id="ARBA00022801"/>
    </source>
</evidence>
<accession>A0A1U7N3R7</accession>
<comment type="caution">
    <text evidence="6">The sequence shown here is derived from an EMBL/GenBank/DDBJ whole genome shotgun (WGS) entry which is preliminary data.</text>
</comment>
<evidence type="ECO:0000256" key="4">
    <source>
        <dbReference type="SAM" id="SignalP"/>
    </source>
</evidence>
<keyword evidence="2" id="KW-0378">Hydrolase</keyword>
<dbReference type="RefSeq" id="WP_075900946.1">
    <property type="nucleotide sequence ID" value="NZ_MKZS01000001.1"/>
</dbReference>
<evidence type="ECO:0000256" key="1">
    <source>
        <dbReference type="ARBA" id="ARBA00008875"/>
    </source>
</evidence>
<proteinExistence type="inferred from homology"/>
<evidence type="ECO:0000259" key="5">
    <source>
        <dbReference type="Pfam" id="PF01229"/>
    </source>
</evidence>
<dbReference type="InterPro" id="IPR051923">
    <property type="entry name" value="Glycosyl_Hydrolase_39"/>
</dbReference>